<dbReference type="AlphaFoldDB" id="A0AAD3DFP6"/>
<dbReference type="EMBL" id="BMAR01000001">
    <property type="protein sequence ID" value="GFR39887.1"/>
    <property type="molecule type" value="Genomic_DNA"/>
</dbReference>
<feature type="compositionally biased region" description="Polar residues" evidence="1">
    <location>
        <begin position="86"/>
        <end position="95"/>
    </location>
</feature>
<feature type="region of interest" description="Disordered" evidence="1">
    <location>
        <begin position="77"/>
        <end position="110"/>
    </location>
</feature>
<evidence type="ECO:0000313" key="2">
    <source>
        <dbReference type="EMBL" id="GFR39887.1"/>
    </source>
</evidence>
<feature type="region of interest" description="Disordered" evidence="1">
    <location>
        <begin position="1"/>
        <end position="47"/>
    </location>
</feature>
<evidence type="ECO:0000256" key="1">
    <source>
        <dbReference type="SAM" id="MobiDB-lite"/>
    </source>
</evidence>
<organism evidence="2 3">
    <name type="scientific">Astrephomene gubernaculifera</name>
    <dbReference type="NCBI Taxonomy" id="47775"/>
    <lineage>
        <taxon>Eukaryota</taxon>
        <taxon>Viridiplantae</taxon>
        <taxon>Chlorophyta</taxon>
        <taxon>core chlorophytes</taxon>
        <taxon>Chlorophyceae</taxon>
        <taxon>CS clade</taxon>
        <taxon>Chlamydomonadales</taxon>
        <taxon>Astrephomenaceae</taxon>
        <taxon>Astrephomene</taxon>
    </lineage>
</organism>
<accession>A0AAD3DFP6</accession>
<protein>
    <submittedName>
        <fullName evidence="2">Uncharacterized protein</fullName>
    </submittedName>
</protein>
<sequence>EKQQRQQRAGAGQVLRSHAGKEPTGRHWQQGVQSGLLQKHGGVGQQQQLRWQQQQQLRWQQQQQQQQLRWQQQQQQQQQQLRWQQGHNTSGTKATPQRPLPPASPMPLLAPGSVRFQLLLARVDSEGGSVTLLRPDDLLRSGLRG</sequence>
<proteinExistence type="predicted"/>
<gene>
    <name evidence="2" type="ORF">Agub_g391</name>
</gene>
<dbReference type="Proteomes" id="UP001054857">
    <property type="component" value="Unassembled WGS sequence"/>
</dbReference>
<reference evidence="2 3" key="1">
    <citation type="journal article" date="2021" name="Sci. Rep.">
        <title>Genome sequencing of the multicellular alga Astrephomene provides insights into convergent evolution of germ-soma differentiation.</title>
        <authorList>
            <person name="Yamashita S."/>
            <person name="Yamamoto K."/>
            <person name="Matsuzaki R."/>
            <person name="Suzuki S."/>
            <person name="Yamaguchi H."/>
            <person name="Hirooka S."/>
            <person name="Minakuchi Y."/>
            <person name="Miyagishima S."/>
            <person name="Kawachi M."/>
            <person name="Toyoda A."/>
            <person name="Nozaki H."/>
        </authorList>
    </citation>
    <scope>NUCLEOTIDE SEQUENCE [LARGE SCALE GENOMIC DNA]</scope>
    <source>
        <strain evidence="2 3">NIES-4017</strain>
    </source>
</reference>
<feature type="compositionally biased region" description="Low complexity" evidence="1">
    <location>
        <begin position="1"/>
        <end position="13"/>
    </location>
</feature>
<name>A0AAD3DFP6_9CHLO</name>
<feature type="non-terminal residue" evidence="2">
    <location>
        <position position="145"/>
    </location>
</feature>
<evidence type="ECO:0000313" key="3">
    <source>
        <dbReference type="Proteomes" id="UP001054857"/>
    </source>
</evidence>
<keyword evidence="3" id="KW-1185">Reference proteome</keyword>
<comment type="caution">
    <text evidence="2">The sequence shown here is derived from an EMBL/GenBank/DDBJ whole genome shotgun (WGS) entry which is preliminary data.</text>
</comment>